<dbReference type="SUPFAM" id="SSF53649">
    <property type="entry name" value="Alkaline phosphatase-like"/>
    <property type="match status" value="1"/>
</dbReference>
<feature type="chain" id="PRO_5040963715" description="Sulfatase N-terminal domain-containing protein" evidence="2">
    <location>
        <begin position="22"/>
        <end position="865"/>
    </location>
</feature>
<keyword evidence="1" id="KW-1133">Transmembrane helix</keyword>
<accession>A0A9W9TE32</accession>
<keyword evidence="2" id="KW-0732">Signal</keyword>
<sequence length="865" mass="98025">MLASRALACLTFVCCALPARGLYATIHWETSRKFWFGFLFVAVICAKLLHIYAHYDSVPLGKLLLWGSTFFGQDALFLFFGHLLTRNFQWLWVRILAGAVVICASLILSVMAAANTSFFFTTGAEIHWRQAGGFNRDPASIHTLLTGLTGLIIVEILYIITAALTTPYIYNVVDYIIGTWATVLGAVCKPLVNMVVNMVAKRSGRGRKVFERLKIYEPVPLGDYDEEEDKAGLHAAPLLDHPPLPPPPVENNRSKIWLKRALVMIPTGLIFFLRLVRPYDESYWFLSQTIVASPFAGVDSRGKLAGMAEHCEIDGKTTALTATPQFDWLPEGEWPGFRDWQDDKYQHYNATEDPLHISNLDQDILEPLRDVLAKGDVKIKHVLVFKMESTRQDVFPFKNGSYFHDRIKQSYSDEKIPKRVQKRLTQLTPTAERLTGAQSGLNPKHPVKPYGGISMTNSYTSGTFTLKSIEGTTCGLSPLVVDFNHEYEHHIYQPCMPHVLDVLSAGTNNSKSKNFIDWPWRPRFMQTITDTYDHQDRLTPALGFKDENILTSERIDVQHANDTTWKAEKYNFWGYADKEMGSYLKDAIIKAEKNHERLFITHLTGITHHPWDLPPGVEYREMMGSATNSFGGKNDGLNRYLNTINFNDKWYARVLEILEETGIADETLFILTGDHGISLLEDGNVTPYDNPLVTNFHVPLVFAHPKLPAIELNSSVTSVQILPTILDLLKESGSLDEHSTRAISDLLPMYEGQSIIRPIIEKQDGKSYWQFTVMNTGGSMVAMRSADKKYRLIVPLVPEVEWRFTDVGKDPREEEAIKSFSLNVLVSAIATRHGKEAVEWTHDAARAAQWWVSDNWRRYEFDPST</sequence>
<proteinExistence type="predicted"/>
<comment type="caution">
    <text evidence="4">The sequence shown here is derived from an EMBL/GenBank/DDBJ whole genome shotgun (WGS) entry which is preliminary data.</text>
</comment>
<feature type="transmembrane region" description="Helical" evidence="1">
    <location>
        <begin position="34"/>
        <end position="52"/>
    </location>
</feature>
<evidence type="ECO:0000313" key="4">
    <source>
        <dbReference type="EMBL" id="KAJ5218195.1"/>
    </source>
</evidence>
<keyword evidence="1" id="KW-0812">Transmembrane</keyword>
<feature type="transmembrane region" description="Helical" evidence="1">
    <location>
        <begin position="91"/>
        <end position="120"/>
    </location>
</feature>
<dbReference type="InterPro" id="IPR052701">
    <property type="entry name" value="GAG_Ulvan_Degrading_Sulfatases"/>
</dbReference>
<dbReference type="PANTHER" id="PTHR43751">
    <property type="entry name" value="SULFATASE"/>
    <property type="match status" value="1"/>
</dbReference>
<protein>
    <recommendedName>
        <fullName evidence="3">Sulfatase N-terminal domain-containing protein</fullName>
    </recommendedName>
</protein>
<evidence type="ECO:0000313" key="5">
    <source>
        <dbReference type="Proteomes" id="UP001150904"/>
    </source>
</evidence>
<dbReference type="OrthoDB" id="103349at2759"/>
<keyword evidence="1" id="KW-0472">Membrane</keyword>
<dbReference type="GeneID" id="83174657"/>
<feature type="transmembrane region" description="Helical" evidence="1">
    <location>
        <begin position="175"/>
        <end position="200"/>
    </location>
</feature>
<evidence type="ECO:0000256" key="1">
    <source>
        <dbReference type="SAM" id="Phobius"/>
    </source>
</evidence>
<reference evidence="4" key="1">
    <citation type="submission" date="2022-12" db="EMBL/GenBank/DDBJ databases">
        <authorList>
            <person name="Petersen C."/>
        </authorList>
    </citation>
    <scope>NUCLEOTIDE SEQUENCE</scope>
    <source>
        <strain evidence="4">IBT 15544</strain>
    </source>
</reference>
<feature type="signal peptide" evidence="2">
    <location>
        <begin position="1"/>
        <end position="21"/>
    </location>
</feature>
<reference evidence="4" key="2">
    <citation type="journal article" date="2023" name="IMA Fungus">
        <title>Comparative genomic study of the Penicillium genus elucidates a diverse pangenome and 15 lateral gene transfer events.</title>
        <authorList>
            <person name="Petersen C."/>
            <person name="Sorensen T."/>
            <person name="Nielsen M.R."/>
            <person name="Sondergaard T.E."/>
            <person name="Sorensen J.L."/>
            <person name="Fitzpatrick D.A."/>
            <person name="Frisvad J.C."/>
            <person name="Nielsen K.L."/>
        </authorList>
    </citation>
    <scope>NUCLEOTIDE SEQUENCE</scope>
    <source>
        <strain evidence="4">IBT 15544</strain>
    </source>
</reference>
<feature type="transmembrane region" description="Helical" evidence="1">
    <location>
        <begin position="64"/>
        <end position="85"/>
    </location>
</feature>
<gene>
    <name evidence="4" type="ORF">N7498_000294</name>
</gene>
<dbReference type="PANTHER" id="PTHR43751:SF3">
    <property type="entry name" value="SULFATASE N-TERMINAL DOMAIN-CONTAINING PROTEIN"/>
    <property type="match status" value="1"/>
</dbReference>
<keyword evidence="5" id="KW-1185">Reference proteome</keyword>
<evidence type="ECO:0000256" key="2">
    <source>
        <dbReference type="SAM" id="SignalP"/>
    </source>
</evidence>
<dbReference type="AlphaFoldDB" id="A0A9W9TE32"/>
<organism evidence="4 5">
    <name type="scientific">Penicillium cinerascens</name>
    <dbReference type="NCBI Taxonomy" id="70096"/>
    <lineage>
        <taxon>Eukaryota</taxon>
        <taxon>Fungi</taxon>
        <taxon>Dikarya</taxon>
        <taxon>Ascomycota</taxon>
        <taxon>Pezizomycotina</taxon>
        <taxon>Eurotiomycetes</taxon>
        <taxon>Eurotiomycetidae</taxon>
        <taxon>Eurotiales</taxon>
        <taxon>Aspergillaceae</taxon>
        <taxon>Penicillium</taxon>
    </lineage>
</organism>
<name>A0A9W9TE32_9EURO</name>
<feature type="domain" description="Sulfatase N-terminal" evidence="3">
    <location>
        <begin position="450"/>
        <end position="729"/>
    </location>
</feature>
<dbReference type="Proteomes" id="UP001150904">
    <property type="component" value="Unassembled WGS sequence"/>
</dbReference>
<dbReference type="Gene3D" id="3.40.720.10">
    <property type="entry name" value="Alkaline Phosphatase, subunit A"/>
    <property type="match status" value="1"/>
</dbReference>
<evidence type="ECO:0000259" key="3">
    <source>
        <dbReference type="Pfam" id="PF00884"/>
    </source>
</evidence>
<dbReference type="Pfam" id="PF00884">
    <property type="entry name" value="Sulfatase"/>
    <property type="match status" value="1"/>
</dbReference>
<dbReference type="InterPro" id="IPR017850">
    <property type="entry name" value="Alkaline_phosphatase_core_sf"/>
</dbReference>
<dbReference type="EMBL" id="JAPQKR010000004">
    <property type="protein sequence ID" value="KAJ5218195.1"/>
    <property type="molecule type" value="Genomic_DNA"/>
</dbReference>
<feature type="transmembrane region" description="Helical" evidence="1">
    <location>
        <begin position="141"/>
        <end position="169"/>
    </location>
</feature>
<dbReference type="RefSeq" id="XP_058312768.1">
    <property type="nucleotide sequence ID" value="XM_058447357.1"/>
</dbReference>
<dbReference type="InterPro" id="IPR000917">
    <property type="entry name" value="Sulfatase_N"/>
</dbReference>